<dbReference type="InterPro" id="IPR009057">
    <property type="entry name" value="Homeodomain-like_sf"/>
</dbReference>
<organism evidence="6 7">
    <name type="scientific">Paraconexibacter antarcticus</name>
    <dbReference type="NCBI Taxonomy" id="2949664"/>
    <lineage>
        <taxon>Bacteria</taxon>
        <taxon>Bacillati</taxon>
        <taxon>Actinomycetota</taxon>
        <taxon>Thermoleophilia</taxon>
        <taxon>Solirubrobacterales</taxon>
        <taxon>Paraconexibacteraceae</taxon>
        <taxon>Paraconexibacter</taxon>
    </lineage>
</organism>
<evidence type="ECO:0000256" key="1">
    <source>
        <dbReference type="ARBA" id="ARBA00023015"/>
    </source>
</evidence>
<feature type="DNA-binding region" description="H-T-H motif" evidence="4">
    <location>
        <begin position="40"/>
        <end position="59"/>
    </location>
</feature>
<dbReference type="SUPFAM" id="SSF46689">
    <property type="entry name" value="Homeodomain-like"/>
    <property type="match status" value="1"/>
</dbReference>
<dbReference type="InterPro" id="IPR050109">
    <property type="entry name" value="HTH-type_TetR-like_transc_reg"/>
</dbReference>
<dbReference type="InterPro" id="IPR036271">
    <property type="entry name" value="Tet_transcr_reg_TetR-rel_C_sf"/>
</dbReference>
<sequence length="192" mass="19778">MSDVATPTSTRPGGRSARVRAAVHRAAEELLAEGGPDAATVPAVAARAGVHATTIYRRWGSAAGLLSAVAVGRLTGGGELVTPDTGTLRGDLTGWAQEVVADLGDPDVVLMLRTVLGASGEATGRTTCLDDRRTQVDAILERERERGGDVPRDPERLLDAILGPLYFRALFDDAPYPVAAIGALVDGALGGA</sequence>
<keyword evidence="2 4" id="KW-0238">DNA-binding</keyword>
<evidence type="ECO:0000259" key="5">
    <source>
        <dbReference type="PROSITE" id="PS50977"/>
    </source>
</evidence>
<dbReference type="RefSeq" id="WP_254571196.1">
    <property type="nucleotide sequence ID" value="NZ_CP098502.1"/>
</dbReference>
<dbReference type="Proteomes" id="UP001056035">
    <property type="component" value="Chromosome"/>
</dbReference>
<dbReference type="InterPro" id="IPR001647">
    <property type="entry name" value="HTH_TetR"/>
</dbReference>
<keyword evidence="1" id="KW-0805">Transcription regulation</keyword>
<accession>A0ABY5DSQ5</accession>
<proteinExistence type="predicted"/>
<dbReference type="InterPro" id="IPR011075">
    <property type="entry name" value="TetR_C"/>
</dbReference>
<dbReference type="Gene3D" id="1.10.357.10">
    <property type="entry name" value="Tetracycline Repressor, domain 2"/>
    <property type="match status" value="1"/>
</dbReference>
<dbReference type="PROSITE" id="PS50977">
    <property type="entry name" value="HTH_TETR_2"/>
    <property type="match status" value="1"/>
</dbReference>
<dbReference type="Pfam" id="PF16859">
    <property type="entry name" value="TetR_C_11"/>
    <property type="match status" value="1"/>
</dbReference>
<keyword evidence="7" id="KW-1185">Reference proteome</keyword>
<evidence type="ECO:0000256" key="4">
    <source>
        <dbReference type="PROSITE-ProRule" id="PRU00335"/>
    </source>
</evidence>
<gene>
    <name evidence="6" type="ORF">NBH00_24555</name>
</gene>
<evidence type="ECO:0000256" key="2">
    <source>
        <dbReference type="ARBA" id="ARBA00023125"/>
    </source>
</evidence>
<dbReference type="Pfam" id="PF00440">
    <property type="entry name" value="TetR_N"/>
    <property type="match status" value="1"/>
</dbReference>
<reference evidence="6 7" key="1">
    <citation type="submission" date="2022-06" db="EMBL/GenBank/DDBJ databases">
        <title>Paraconexibacter antarcticus.</title>
        <authorList>
            <person name="Kim C.S."/>
        </authorList>
    </citation>
    <scope>NUCLEOTIDE SEQUENCE [LARGE SCALE GENOMIC DNA]</scope>
    <source>
        <strain evidence="6 7">02-257</strain>
    </source>
</reference>
<keyword evidence="3" id="KW-0804">Transcription</keyword>
<dbReference type="SUPFAM" id="SSF48498">
    <property type="entry name" value="Tetracyclin repressor-like, C-terminal domain"/>
    <property type="match status" value="1"/>
</dbReference>
<feature type="domain" description="HTH tetR-type" evidence="5">
    <location>
        <begin position="17"/>
        <end position="77"/>
    </location>
</feature>
<dbReference type="Gene3D" id="1.10.10.60">
    <property type="entry name" value="Homeodomain-like"/>
    <property type="match status" value="1"/>
</dbReference>
<protein>
    <submittedName>
        <fullName evidence="6">TetR/AcrR family transcriptional regulator</fullName>
    </submittedName>
</protein>
<evidence type="ECO:0000256" key="3">
    <source>
        <dbReference type="ARBA" id="ARBA00023163"/>
    </source>
</evidence>
<dbReference type="PANTHER" id="PTHR30055:SF148">
    <property type="entry name" value="TETR-FAMILY TRANSCRIPTIONAL REGULATOR"/>
    <property type="match status" value="1"/>
</dbReference>
<evidence type="ECO:0000313" key="7">
    <source>
        <dbReference type="Proteomes" id="UP001056035"/>
    </source>
</evidence>
<name>A0ABY5DSQ5_9ACTN</name>
<evidence type="ECO:0000313" key="6">
    <source>
        <dbReference type="EMBL" id="UTI64495.1"/>
    </source>
</evidence>
<dbReference type="EMBL" id="CP098502">
    <property type="protein sequence ID" value="UTI64495.1"/>
    <property type="molecule type" value="Genomic_DNA"/>
</dbReference>
<dbReference type="PANTHER" id="PTHR30055">
    <property type="entry name" value="HTH-TYPE TRANSCRIPTIONAL REGULATOR RUTR"/>
    <property type="match status" value="1"/>
</dbReference>